<reference evidence="1" key="1">
    <citation type="submission" date="2013-07" db="EMBL/GenBank/DDBJ databases">
        <title>The Genome Sequence of Cryptococcus pinus CBS10737.</title>
        <authorList>
            <consortium name="The Broad Institute Genome Sequencing Platform"/>
            <person name="Cuomo C."/>
            <person name="Litvintseva A."/>
            <person name="Chen Y."/>
            <person name="Heitman J."/>
            <person name="Sun S."/>
            <person name="Springer D."/>
            <person name="Dromer F."/>
            <person name="Young S.K."/>
            <person name="Zeng Q."/>
            <person name="Gargeya S."/>
            <person name="Fitzgerald M."/>
            <person name="Abouelleil A."/>
            <person name="Alvarado L."/>
            <person name="Berlin A.M."/>
            <person name="Chapman S.B."/>
            <person name="Dewar J."/>
            <person name="Goldberg J."/>
            <person name="Griggs A."/>
            <person name="Gujja S."/>
            <person name="Hansen M."/>
            <person name="Howarth C."/>
            <person name="Imamovic A."/>
            <person name="Larimer J."/>
            <person name="McCowan C."/>
            <person name="Murphy C."/>
            <person name="Pearson M."/>
            <person name="Priest M."/>
            <person name="Roberts A."/>
            <person name="Saif S."/>
            <person name="Shea T."/>
            <person name="Sykes S."/>
            <person name="Wortman J."/>
            <person name="Nusbaum C."/>
            <person name="Birren B."/>
        </authorList>
    </citation>
    <scope>NUCLEOTIDE SEQUENCE [LARGE SCALE GENOMIC DNA]</scope>
    <source>
        <strain evidence="1">CBS 10737</strain>
    </source>
</reference>
<dbReference type="Proteomes" id="UP000094020">
    <property type="component" value="Chromosome 8"/>
</dbReference>
<dbReference type="EMBL" id="CP144526">
    <property type="protein sequence ID" value="WWC72066.1"/>
    <property type="molecule type" value="Genomic_DNA"/>
</dbReference>
<sequence length="481" mass="56058">MSPVPTHLLDLSDDIIDRIAYFVHRDYDVPLPSFNPHWANFVTELDRGLATDYLAFRASCKRVRDICSLKGLHLFLRSWQRVLEWMADAPDSVVKGIRRLSIDIEWKFWPPELKKLDENAEIDMSGHGIYPLIPTWSTITSLLSRLTSLEELYLSHSPLCQHRSKFTMTSQLKCPPLDFLPQLKSLAFEIRCSRCAQELPGLFIPACTKIQHIKMFSTIMYGDDWQTMFKVWEERHPDRKLGLKTLALLLDNETVVKEELQDLAIWGSELRELHMIKCDSDGLEPGFFLGGQRIILNDGKHGKQWIFKLFGNWITGLSDDEDEGDDWEDNKDWTEFLEKLSKYPHLETFDCVINPHIDQGWPPNVIPHDEQKASEYKAYQKRMRNSLAKYKNTQPRLASAMAAAAGMMVEKAPSLKNGYFWQYPYDYNSESAHIWRRWSWYKDDKGDIQIEPVVELFASEWMVNREGEGDPDYQNQDPDDD</sequence>
<evidence type="ECO:0000313" key="2">
    <source>
        <dbReference type="EMBL" id="WWC72066.1"/>
    </source>
</evidence>
<dbReference type="EMBL" id="KI894012">
    <property type="protein sequence ID" value="OCF49161.1"/>
    <property type="molecule type" value="Genomic_DNA"/>
</dbReference>
<evidence type="ECO:0000313" key="3">
    <source>
        <dbReference type="Proteomes" id="UP000094020"/>
    </source>
</evidence>
<dbReference type="KEGG" id="kpin:30173218"/>
<reference evidence="1" key="3">
    <citation type="submission" date="2016-07" db="EMBL/GenBank/DDBJ databases">
        <title>Evolution of pathogenesis and genome organization in the Tremellales.</title>
        <authorList>
            <person name="Cuomo C."/>
            <person name="Litvintseva A."/>
            <person name="Heitman J."/>
            <person name="Chen Y."/>
            <person name="Sun S."/>
            <person name="Springer D."/>
            <person name="Dromer F."/>
            <person name="Young S."/>
            <person name="Zeng Q."/>
            <person name="Chapman S."/>
            <person name="Gujja S."/>
            <person name="Saif S."/>
            <person name="Birren B."/>
        </authorList>
    </citation>
    <scope>NUCLEOTIDE SEQUENCE</scope>
    <source>
        <strain evidence="1">CBS 10737</strain>
    </source>
</reference>
<name>A0A1B9I136_9TREE</name>
<dbReference type="RefSeq" id="XP_019010380.1">
    <property type="nucleotide sequence ID" value="XM_019156578.1"/>
</dbReference>
<dbReference type="Gene3D" id="3.80.10.10">
    <property type="entry name" value="Ribonuclease Inhibitor"/>
    <property type="match status" value="1"/>
</dbReference>
<organism evidence="1">
    <name type="scientific">Kwoniella pini CBS 10737</name>
    <dbReference type="NCBI Taxonomy" id="1296096"/>
    <lineage>
        <taxon>Eukaryota</taxon>
        <taxon>Fungi</taxon>
        <taxon>Dikarya</taxon>
        <taxon>Basidiomycota</taxon>
        <taxon>Agaricomycotina</taxon>
        <taxon>Tremellomycetes</taxon>
        <taxon>Tremellales</taxon>
        <taxon>Cryptococcaceae</taxon>
        <taxon>Kwoniella</taxon>
    </lineage>
</organism>
<keyword evidence="3" id="KW-1185">Reference proteome</keyword>
<dbReference type="InterPro" id="IPR032675">
    <property type="entry name" value="LRR_dom_sf"/>
</dbReference>
<dbReference type="AlphaFoldDB" id="A0A1B9I136"/>
<protein>
    <submittedName>
        <fullName evidence="1">Uncharacterized protein</fullName>
    </submittedName>
</protein>
<accession>A0A1B9I136</accession>
<proteinExistence type="predicted"/>
<evidence type="ECO:0000313" key="1">
    <source>
        <dbReference type="EMBL" id="OCF49161.1"/>
    </source>
</evidence>
<gene>
    <name evidence="1" type="ORF">I206_04849</name>
    <name evidence="2" type="ORF">I206_106026</name>
</gene>
<reference evidence="2" key="4">
    <citation type="submission" date="2024-02" db="EMBL/GenBank/DDBJ databases">
        <title>Comparative genomics of Cryptococcus and Kwoniella reveals pathogenesis evolution and contrasting modes of karyotype evolution via chromosome fusion or intercentromeric recombination.</title>
        <authorList>
            <person name="Coelho M.A."/>
            <person name="David-Palma M."/>
            <person name="Shea T."/>
            <person name="Bowers K."/>
            <person name="McGinley-Smith S."/>
            <person name="Mohammad A.W."/>
            <person name="Gnirke A."/>
            <person name="Yurkov A.M."/>
            <person name="Nowrousian M."/>
            <person name="Sun S."/>
            <person name="Cuomo C.A."/>
            <person name="Heitman J."/>
        </authorList>
    </citation>
    <scope>NUCLEOTIDE SEQUENCE</scope>
    <source>
        <strain evidence="2">CBS 10737</strain>
    </source>
</reference>
<reference evidence="2" key="2">
    <citation type="submission" date="2013-07" db="EMBL/GenBank/DDBJ databases">
        <authorList>
            <consortium name="The Broad Institute Genome Sequencing Platform"/>
            <person name="Cuomo C."/>
            <person name="Litvintseva A."/>
            <person name="Chen Y."/>
            <person name="Heitman J."/>
            <person name="Sun S."/>
            <person name="Springer D."/>
            <person name="Dromer F."/>
            <person name="Young S.K."/>
            <person name="Zeng Q."/>
            <person name="Gargeya S."/>
            <person name="Fitzgerald M."/>
            <person name="Abouelleil A."/>
            <person name="Alvarado L."/>
            <person name="Berlin A.M."/>
            <person name="Chapman S.B."/>
            <person name="Dewar J."/>
            <person name="Goldberg J."/>
            <person name="Griggs A."/>
            <person name="Gujja S."/>
            <person name="Hansen M."/>
            <person name="Howarth C."/>
            <person name="Imamovic A."/>
            <person name="Larimer J."/>
            <person name="McCowan C."/>
            <person name="Murphy C."/>
            <person name="Pearson M."/>
            <person name="Priest M."/>
            <person name="Roberts A."/>
            <person name="Saif S."/>
            <person name="Shea T."/>
            <person name="Sykes S."/>
            <person name="Wortman J."/>
            <person name="Nusbaum C."/>
            <person name="Birren B."/>
        </authorList>
    </citation>
    <scope>NUCLEOTIDE SEQUENCE</scope>
    <source>
        <strain evidence="2">CBS 10737</strain>
    </source>
</reference>
<dbReference type="GeneID" id="30173218"/>
<dbReference type="OrthoDB" id="2564533at2759"/>